<organism evidence="7 8">
    <name type="scientific">Cohnella cholangitidis</name>
    <dbReference type="NCBI Taxonomy" id="2598458"/>
    <lineage>
        <taxon>Bacteria</taxon>
        <taxon>Bacillati</taxon>
        <taxon>Bacillota</taxon>
        <taxon>Bacilli</taxon>
        <taxon>Bacillales</taxon>
        <taxon>Paenibacillaceae</taxon>
        <taxon>Cohnella</taxon>
    </lineage>
</organism>
<dbReference type="GO" id="GO:0016811">
    <property type="term" value="F:hydrolase activity, acting on carbon-nitrogen (but not peptide) bonds, in linear amides"/>
    <property type="evidence" value="ECO:0007669"/>
    <property type="project" value="TreeGrafter"/>
</dbReference>
<dbReference type="GO" id="GO:0046872">
    <property type="term" value="F:metal ion binding"/>
    <property type="evidence" value="ECO:0007669"/>
    <property type="project" value="UniProtKB-KW"/>
</dbReference>
<evidence type="ECO:0000256" key="1">
    <source>
        <dbReference type="ARBA" id="ARBA00001947"/>
    </source>
</evidence>
<protein>
    <submittedName>
        <fullName evidence="7">Creatininase family protein</fullName>
    </submittedName>
</protein>
<comment type="similarity">
    <text evidence="5">Belongs to the creatininase superfamily.</text>
</comment>
<proteinExistence type="inferred from homology"/>
<dbReference type="InterPro" id="IPR003785">
    <property type="entry name" value="Creatininase/forma_Hydrolase"/>
</dbReference>
<dbReference type="Pfam" id="PF02633">
    <property type="entry name" value="Creatininase"/>
    <property type="match status" value="1"/>
</dbReference>
<keyword evidence="3" id="KW-0378">Hydrolase</keyword>
<evidence type="ECO:0000256" key="5">
    <source>
        <dbReference type="ARBA" id="ARBA00024029"/>
    </source>
</evidence>
<dbReference type="EMBL" id="CP041969">
    <property type="protein sequence ID" value="QMV43328.1"/>
    <property type="molecule type" value="Genomic_DNA"/>
</dbReference>
<dbReference type="Proteomes" id="UP000515679">
    <property type="component" value="Chromosome"/>
</dbReference>
<comment type="cofactor">
    <cofactor evidence="1">
        <name>Zn(2+)</name>
        <dbReference type="ChEBI" id="CHEBI:29105"/>
    </cofactor>
</comment>
<evidence type="ECO:0000313" key="8">
    <source>
        <dbReference type="Proteomes" id="UP000515679"/>
    </source>
</evidence>
<evidence type="ECO:0000256" key="3">
    <source>
        <dbReference type="ARBA" id="ARBA00022801"/>
    </source>
</evidence>
<keyword evidence="8" id="KW-1185">Reference proteome</keyword>
<evidence type="ECO:0000256" key="4">
    <source>
        <dbReference type="ARBA" id="ARBA00022833"/>
    </source>
</evidence>
<dbReference type="InterPro" id="IPR024087">
    <property type="entry name" value="Creatininase-like_sf"/>
</dbReference>
<dbReference type="SUPFAM" id="SSF102215">
    <property type="entry name" value="Creatininase"/>
    <property type="match status" value="1"/>
</dbReference>
<dbReference type="PANTHER" id="PTHR35005:SF1">
    <property type="entry name" value="2-AMINO-5-FORMYLAMINO-6-RIBOSYLAMINOPYRIMIDIN-4(3H)-ONE 5'-MONOPHOSPHATE DEFORMYLASE"/>
    <property type="match status" value="1"/>
</dbReference>
<evidence type="ECO:0000256" key="6">
    <source>
        <dbReference type="SAM" id="MobiDB-lite"/>
    </source>
</evidence>
<dbReference type="Gene3D" id="3.40.50.10310">
    <property type="entry name" value="Creatininase"/>
    <property type="match status" value="1"/>
</dbReference>
<dbReference type="KEGG" id="cchl:FPL14_20720"/>
<gene>
    <name evidence="7" type="ORF">FPL14_20720</name>
</gene>
<feature type="region of interest" description="Disordered" evidence="6">
    <location>
        <begin position="272"/>
        <end position="301"/>
    </location>
</feature>
<sequence>MKPSTGSKTLWSELLPYEFNRRLDECPIVYLPLGLCEPHGQVSAFGLDTLKAEWLCLRTAEKAGGVVAPSMGYHIHETGYHARWLEDEVGQENPHMTGIPPAIFIHLFLYQLRAFVNAGFRKIIVLSGHSGGNQKDLRLAAKAFMSRFPEVEVWVRSDPELVEDQYEGDHAGKYEISQLMYIRPELIEMDKMALQDKPGSGGRLALGADACEASPELGKRIMEACLASMVEKANRMKSEATKAAKAEGAAIPRISYADVEAIWSEVSQQADKWATANPWPSQEPVSPQSQWKPYERYEAGR</sequence>
<feature type="compositionally biased region" description="Polar residues" evidence="6">
    <location>
        <begin position="278"/>
        <end position="291"/>
    </location>
</feature>
<dbReference type="PANTHER" id="PTHR35005">
    <property type="entry name" value="3-DEHYDRO-SCYLLO-INOSOSE HYDROLASE"/>
    <property type="match status" value="1"/>
</dbReference>
<dbReference type="AlphaFoldDB" id="A0A7G5C294"/>
<keyword evidence="2" id="KW-0479">Metal-binding</keyword>
<accession>A0A7G5C294</accession>
<dbReference type="RefSeq" id="WP_182299561.1">
    <property type="nucleotide sequence ID" value="NZ_CP041969.1"/>
</dbReference>
<keyword evidence="4" id="KW-0862">Zinc</keyword>
<evidence type="ECO:0000313" key="7">
    <source>
        <dbReference type="EMBL" id="QMV43328.1"/>
    </source>
</evidence>
<dbReference type="GO" id="GO:0009231">
    <property type="term" value="P:riboflavin biosynthetic process"/>
    <property type="evidence" value="ECO:0007669"/>
    <property type="project" value="TreeGrafter"/>
</dbReference>
<name>A0A7G5C294_9BACL</name>
<evidence type="ECO:0000256" key="2">
    <source>
        <dbReference type="ARBA" id="ARBA00022723"/>
    </source>
</evidence>
<reference evidence="7 8" key="1">
    <citation type="submission" date="2019-07" db="EMBL/GenBank/DDBJ databases">
        <authorList>
            <person name="Kim J.K."/>
            <person name="Cheong H.-M."/>
            <person name="Choi Y."/>
            <person name="Hwang K.J."/>
            <person name="Lee S."/>
            <person name="Choi C."/>
        </authorList>
    </citation>
    <scope>NUCLEOTIDE SEQUENCE [LARGE SCALE GENOMIC DNA]</scope>
    <source>
        <strain evidence="7 8">KS 22</strain>
    </source>
</reference>